<dbReference type="AlphaFoldDB" id="A0A5B7KAX5"/>
<gene>
    <name evidence="2" type="ORF">E2C01_101503</name>
</gene>
<feature type="region of interest" description="Disordered" evidence="1">
    <location>
        <begin position="46"/>
        <end position="89"/>
    </location>
</feature>
<proteinExistence type="predicted"/>
<protein>
    <submittedName>
        <fullName evidence="2">Uncharacterized protein</fullName>
    </submittedName>
</protein>
<reference evidence="2 3" key="1">
    <citation type="submission" date="2019-05" db="EMBL/GenBank/DDBJ databases">
        <title>Another draft genome of Portunus trituberculatus and its Hox gene families provides insights of decapod evolution.</title>
        <authorList>
            <person name="Jeong J.-H."/>
            <person name="Song I."/>
            <person name="Kim S."/>
            <person name="Choi T."/>
            <person name="Kim D."/>
            <person name="Ryu S."/>
            <person name="Kim W."/>
        </authorList>
    </citation>
    <scope>NUCLEOTIDE SEQUENCE [LARGE SCALE GENOMIC DNA]</scope>
    <source>
        <tissue evidence="2">Muscle</tissue>
    </source>
</reference>
<keyword evidence="3" id="KW-1185">Reference proteome</keyword>
<feature type="compositionally biased region" description="Basic and acidic residues" evidence="1">
    <location>
        <begin position="73"/>
        <end position="83"/>
    </location>
</feature>
<sequence>MTPLPSHPLPGCRRPSQGESSRGSSAIVFVPGLMAGPSFYCENSGCLGQTQPGLRPGHPCTARRPVSPRSAHSRRDTQREAARTDASVGGATAGIIHYKGFALPRGTSAHSGAAVARPGHATLATAAPRRAAHFPFRDGSHA</sequence>
<name>A0A5B7KAX5_PORTR</name>
<dbReference type="EMBL" id="VSRR010147532">
    <property type="protein sequence ID" value="MPD05743.1"/>
    <property type="molecule type" value="Genomic_DNA"/>
</dbReference>
<evidence type="ECO:0000313" key="3">
    <source>
        <dbReference type="Proteomes" id="UP000324222"/>
    </source>
</evidence>
<accession>A0A5B7KAX5</accession>
<dbReference type="Proteomes" id="UP000324222">
    <property type="component" value="Unassembled WGS sequence"/>
</dbReference>
<organism evidence="2 3">
    <name type="scientific">Portunus trituberculatus</name>
    <name type="common">Swimming crab</name>
    <name type="synonym">Neptunus trituberculatus</name>
    <dbReference type="NCBI Taxonomy" id="210409"/>
    <lineage>
        <taxon>Eukaryota</taxon>
        <taxon>Metazoa</taxon>
        <taxon>Ecdysozoa</taxon>
        <taxon>Arthropoda</taxon>
        <taxon>Crustacea</taxon>
        <taxon>Multicrustacea</taxon>
        <taxon>Malacostraca</taxon>
        <taxon>Eumalacostraca</taxon>
        <taxon>Eucarida</taxon>
        <taxon>Decapoda</taxon>
        <taxon>Pleocyemata</taxon>
        <taxon>Brachyura</taxon>
        <taxon>Eubrachyura</taxon>
        <taxon>Portunoidea</taxon>
        <taxon>Portunidae</taxon>
        <taxon>Portuninae</taxon>
        <taxon>Portunus</taxon>
    </lineage>
</organism>
<evidence type="ECO:0000313" key="2">
    <source>
        <dbReference type="EMBL" id="MPD05743.1"/>
    </source>
</evidence>
<comment type="caution">
    <text evidence="2">The sequence shown here is derived from an EMBL/GenBank/DDBJ whole genome shotgun (WGS) entry which is preliminary data.</text>
</comment>
<evidence type="ECO:0000256" key="1">
    <source>
        <dbReference type="SAM" id="MobiDB-lite"/>
    </source>
</evidence>
<feature type="region of interest" description="Disordered" evidence="1">
    <location>
        <begin position="1"/>
        <end position="23"/>
    </location>
</feature>